<feature type="region of interest" description="Disordered" evidence="1">
    <location>
        <begin position="190"/>
        <end position="218"/>
    </location>
</feature>
<feature type="compositionally biased region" description="Acidic residues" evidence="1">
    <location>
        <begin position="315"/>
        <end position="324"/>
    </location>
</feature>
<dbReference type="EMBL" id="JABSTR010000004">
    <property type="protein sequence ID" value="KAH9368817.1"/>
    <property type="molecule type" value="Genomic_DNA"/>
</dbReference>
<reference evidence="2 3" key="1">
    <citation type="journal article" date="2020" name="Cell">
        <title>Large-Scale Comparative Analyses of Tick Genomes Elucidate Their Genetic Diversity and Vector Capacities.</title>
        <authorList>
            <consortium name="Tick Genome and Microbiome Consortium (TIGMIC)"/>
            <person name="Jia N."/>
            <person name="Wang J."/>
            <person name="Shi W."/>
            <person name="Du L."/>
            <person name="Sun Y."/>
            <person name="Zhan W."/>
            <person name="Jiang J.F."/>
            <person name="Wang Q."/>
            <person name="Zhang B."/>
            <person name="Ji P."/>
            <person name="Bell-Sakyi L."/>
            <person name="Cui X.M."/>
            <person name="Yuan T.T."/>
            <person name="Jiang B.G."/>
            <person name="Yang W.F."/>
            <person name="Lam T.T."/>
            <person name="Chang Q.C."/>
            <person name="Ding S.J."/>
            <person name="Wang X.J."/>
            <person name="Zhu J.G."/>
            <person name="Ruan X.D."/>
            <person name="Zhao L."/>
            <person name="Wei J.T."/>
            <person name="Ye R.Z."/>
            <person name="Que T.C."/>
            <person name="Du C.H."/>
            <person name="Zhou Y.H."/>
            <person name="Cheng J.X."/>
            <person name="Dai P.F."/>
            <person name="Guo W.B."/>
            <person name="Han X.H."/>
            <person name="Huang E.J."/>
            <person name="Li L.F."/>
            <person name="Wei W."/>
            <person name="Gao Y.C."/>
            <person name="Liu J.Z."/>
            <person name="Shao H.Z."/>
            <person name="Wang X."/>
            <person name="Wang C.C."/>
            <person name="Yang T.C."/>
            <person name="Huo Q.B."/>
            <person name="Li W."/>
            <person name="Chen H.Y."/>
            <person name="Chen S.E."/>
            <person name="Zhou L.G."/>
            <person name="Ni X.B."/>
            <person name="Tian J.H."/>
            <person name="Sheng Y."/>
            <person name="Liu T."/>
            <person name="Pan Y.S."/>
            <person name="Xia L.Y."/>
            <person name="Li J."/>
            <person name="Zhao F."/>
            <person name="Cao W.C."/>
        </authorList>
    </citation>
    <scope>NUCLEOTIDE SEQUENCE [LARGE SCALE GENOMIC DNA]</scope>
    <source>
        <strain evidence="2">HaeL-2018</strain>
    </source>
</reference>
<dbReference type="VEuPathDB" id="VectorBase:HLOH_046829"/>
<dbReference type="OrthoDB" id="1714475at2759"/>
<proteinExistence type="predicted"/>
<evidence type="ECO:0000313" key="3">
    <source>
        <dbReference type="Proteomes" id="UP000821853"/>
    </source>
</evidence>
<feature type="compositionally biased region" description="Low complexity" evidence="1">
    <location>
        <begin position="49"/>
        <end position="59"/>
    </location>
</feature>
<dbReference type="Proteomes" id="UP000821853">
    <property type="component" value="Chromosome 2"/>
</dbReference>
<sequence>MKTQRVARVGYYTELTAAVGTAPTTVPAARQRSRRRSHSRLTPTTDARPFSPFSSTPSHPLLSLADLRMDVQLTSSEHRHARPFLADVGRQVGDWSPPSVAAPGIISSTSIYAASVVSPGAVSSDAVLPNPVSGGGCDGADARHRKRMLSESEGGHRKKEKPPMLCPQLSDDLRPGSLFCRSEVARRQSSGSSEEVCDANQRNGYRSPSPSIKSDRVLRLSAEQDAAAEVSAESDGDTDIIVSSDIAGAGAHQPVRSACSQDHSYSESCRVREQQRSHRRESSRDQPNQASGGSSKPGPGHCWPEAPDLQLDCLISDDDDDDSSSVELVSVELPRSPDSPRGLVLESPILSAVAGAPAFRQRRGGAGRACLRAGSSGSVAPPAFVDLTQSDEESSGGPPASEGGGGDVNGASLASGRSPASPAFVSLAASSIAHLAAGTGGSHSCGDFSRLLRRGAPPCPVPPRLHAQLHNYASPPFGAVSPQPSPLAPLCGFPTCRFHGTAAGSPTAAEPPPPGEVRDSCARTMVSASLTIVVAGTRALLR</sequence>
<protein>
    <submittedName>
        <fullName evidence="2">Uncharacterized protein</fullName>
    </submittedName>
</protein>
<comment type="caution">
    <text evidence="2">The sequence shown here is derived from an EMBL/GenBank/DDBJ whole genome shotgun (WGS) entry which is preliminary data.</text>
</comment>
<feature type="compositionally biased region" description="Polar residues" evidence="1">
    <location>
        <begin position="200"/>
        <end position="212"/>
    </location>
</feature>
<gene>
    <name evidence="2" type="ORF">HPB48_004316</name>
</gene>
<feature type="region of interest" description="Disordered" evidence="1">
    <location>
        <begin position="388"/>
        <end position="416"/>
    </location>
</feature>
<feature type="region of interest" description="Disordered" evidence="1">
    <location>
        <begin position="252"/>
        <end position="343"/>
    </location>
</feature>
<keyword evidence="3" id="KW-1185">Reference proteome</keyword>
<feature type="compositionally biased region" description="Basic and acidic residues" evidence="1">
    <location>
        <begin position="269"/>
        <end position="284"/>
    </location>
</feature>
<evidence type="ECO:0000256" key="1">
    <source>
        <dbReference type="SAM" id="MobiDB-lite"/>
    </source>
</evidence>
<feature type="compositionally biased region" description="Polar residues" evidence="1">
    <location>
        <begin position="258"/>
        <end position="267"/>
    </location>
</feature>
<name>A0A9J6G201_HAELO</name>
<evidence type="ECO:0000313" key="2">
    <source>
        <dbReference type="EMBL" id="KAH9368817.1"/>
    </source>
</evidence>
<accession>A0A9J6G201</accession>
<feature type="region of interest" description="Disordered" evidence="1">
    <location>
        <begin position="147"/>
        <end position="170"/>
    </location>
</feature>
<feature type="compositionally biased region" description="Polar residues" evidence="1">
    <location>
        <begin position="285"/>
        <end position="294"/>
    </location>
</feature>
<organism evidence="2 3">
    <name type="scientific">Haemaphysalis longicornis</name>
    <name type="common">Bush tick</name>
    <dbReference type="NCBI Taxonomy" id="44386"/>
    <lineage>
        <taxon>Eukaryota</taxon>
        <taxon>Metazoa</taxon>
        <taxon>Ecdysozoa</taxon>
        <taxon>Arthropoda</taxon>
        <taxon>Chelicerata</taxon>
        <taxon>Arachnida</taxon>
        <taxon>Acari</taxon>
        <taxon>Parasitiformes</taxon>
        <taxon>Ixodida</taxon>
        <taxon>Ixodoidea</taxon>
        <taxon>Ixodidae</taxon>
        <taxon>Haemaphysalinae</taxon>
        <taxon>Haemaphysalis</taxon>
    </lineage>
</organism>
<dbReference type="AlphaFoldDB" id="A0A9J6G201"/>
<feature type="region of interest" description="Disordered" evidence="1">
    <location>
        <begin position="23"/>
        <end position="59"/>
    </location>
</feature>